<dbReference type="Proteomes" id="UP001241571">
    <property type="component" value="Unassembled WGS sequence"/>
</dbReference>
<accession>A0ABD4ZVD5</accession>
<protein>
    <submittedName>
        <fullName evidence="1">Uncharacterized protein</fullName>
    </submittedName>
</protein>
<comment type="caution">
    <text evidence="1">The sequence shown here is derived from an EMBL/GenBank/DDBJ whole genome shotgun (WGS) entry which is preliminary data.</text>
</comment>
<reference evidence="1 2" key="1">
    <citation type="submission" date="2023-06" db="EMBL/GenBank/DDBJ databases">
        <title>Acute promotion of culturable opportunistic pathogens and persistent increase of antibiotic resistance following antibiotic exposure in mouse gut microbiota.</title>
        <authorList>
            <person name="Li L."/>
            <person name="Wang B."/>
            <person name="Sun Y."/>
            <person name="Wang M."/>
            <person name="Xu H."/>
        </authorList>
    </citation>
    <scope>NUCLEOTIDE SEQUENCE [LARGE SCALE GENOMIC DNA]</scope>
    <source>
        <strain evidence="1 2">CRI2_2</strain>
    </source>
</reference>
<evidence type="ECO:0000313" key="1">
    <source>
        <dbReference type="EMBL" id="MDL4936593.1"/>
    </source>
</evidence>
<evidence type="ECO:0000313" key="2">
    <source>
        <dbReference type="Proteomes" id="UP001241571"/>
    </source>
</evidence>
<dbReference type="RefSeq" id="WP_228074039.1">
    <property type="nucleotide sequence ID" value="NZ_CP078505.1"/>
</dbReference>
<dbReference type="EMBL" id="JASUBT010000009">
    <property type="protein sequence ID" value="MDL4936593.1"/>
    <property type="molecule type" value="Genomic_DNA"/>
</dbReference>
<name>A0ABD4ZVD5_ENTGA</name>
<sequence length="180" mass="21386">MTYSERFTYEMIESKFDTTSFDPTPYIKSTLLDHSLREKLVKNVIDGKNHINYYFNSYLIIERASLLEPTLFYPYWEDFWQLHAHKNSYHRRIAHDLVSHLVACDVENKFSNIKDDYLEMIETEKISNLLIMLQNAIRVAQITPLEALPALFSKLENLPHLTDKQKQRISKLHREYETAS</sequence>
<organism evidence="1 2">
    <name type="scientific">Enterococcus gallinarum</name>
    <dbReference type="NCBI Taxonomy" id="1353"/>
    <lineage>
        <taxon>Bacteria</taxon>
        <taxon>Bacillati</taxon>
        <taxon>Bacillota</taxon>
        <taxon>Bacilli</taxon>
        <taxon>Lactobacillales</taxon>
        <taxon>Enterococcaceae</taxon>
        <taxon>Enterococcus</taxon>
    </lineage>
</organism>
<gene>
    <name evidence="1" type="ORF">QRX88_12765</name>
</gene>
<proteinExistence type="predicted"/>
<dbReference type="AlphaFoldDB" id="A0ABD4ZVD5"/>